<feature type="domain" description="SANT" evidence="5">
    <location>
        <begin position="177"/>
        <end position="223"/>
    </location>
</feature>
<name>A0A0E0BSD2_9ORYZ</name>
<feature type="region of interest" description="Disordered" evidence="3">
    <location>
        <begin position="744"/>
        <end position="770"/>
    </location>
</feature>
<proteinExistence type="predicted"/>
<evidence type="ECO:0000259" key="5">
    <source>
        <dbReference type="PROSITE" id="PS51293"/>
    </source>
</evidence>
<dbReference type="GO" id="GO:0003677">
    <property type="term" value="F:DNA binding"/>
    <property type="evidence" value="ECO:0007669"/>
    <property type="project" value="UniProtKB-KW"/>
</dbReference>
<keyword evidence="1" id="KW-0238">DNA-binding</keyword>
<sequence>MWQFAQFGLMRMRSSSPCGPSRRWSVATNRRWSSGDQHRLAFRCTACCCCRRRCTLATSVTALLVTLAGAAGHAGEERDRSGTAAGNGVAVAAFSGPKCKNPAKIIVRPCCSASTPVSSPRELAHPPPCADLHRFRDFASSGAVVRPAASAASWFGGSTEPPMSLVRSAPARQWAAWTRQEEQNFFNALRQVGKNFEKITLRVQSKSKDQVRHYYYRLVRRMKKLLGPEFSLDAKNSKDTIAAMLCWWSLLEKFSCSASKLHLKPRRFKTFVEALGNQLLKDRNKTRKKCPRGDVCLSSSSSAVNRTPGNESFSVKLLAVDVSNGSKVGSSKGSFFKKVTEPNCSNKSGATKGDLSATRTVKQKRRAGGVVASAAYKKWERAAMAGVSLVADAAEELERNTVNADARMLSPSSSNACTVDGLGTNHIKEADQQAPAKLKLQLFPINEATRKALEKDEHNPHLELTLSARKKISSVLEHLNRKWGNSNIASGELLLFPYCAHQEDLATYQRWTTKDTVAVADVFLSVNSPSVFRLRYGWFSLAELEAGVSEISLTHFENCLIPEDIHAKSPSEACVQKDGNSLSSCAPEQHPCGSKDQSALLLAMPSSTGKSAQVPEQCIDVLPSQFGRQNQDQVTTNQVFEVDQGMDCAAVSEGEWADTLTDISVGYLLTEASRGANTDCPGTSVVKNTLLLENPCSYDSFDAAVALHASRYKSAEQPALASHSTIWGAEETCDAFSFNLPASRKREGSNNSASSSPDSDSDVHPSNSEGFQGFLQDLAGAAVAHNPCIDDAKDIESLCAESPPRSDHDSAPKDQSLADLYWPDSLGPLDLDIPSATYHADDLLLGDSQNSWNRMMANSLDAFRNLSFFTADKNDSIPSIM</sequence>
<evidence type="ECO:0000256" key="3">
    <source>
        <dbReference type="SAM" id="MobiDB-lite"/>
    </source>
</evidence>
<dbReference type="SMART" id="SM00717">
    <property type="entry name" value="SANT"/>
    <property type="match status" value="1"/>
</dbReference>
<dbReference type="GO" id="GO:0003682">
    <property type="term" value="F:chromatin binding"/>
    <property type="evidence" value="ECO:0007669"/>
    <property type="project" value="InterPro"/>
</dbReference>
<dbReference type="eggNOG" id="KOG4468">
    <property type="taxonomic scope" value="Eukaryota"/>
</dbReference>
<dbReference type="EnsemblPlants" id="OGLUM12G12510.2">
    <property type="protein sequence ID" value="OGLUM12G12510.2"/>
    <property type="gene ID" value="OGLUM12G12510"/>
</dbReference>
<dbReference type="PANTHER" id="PTHR21677:SF1">
    <property type="entry name" value="PROTEIN CRAMPED-LIKE"/>
    <property type="match status" value="1"/>
</dbReference>
<organism evidence="6">
    <name type="scientific">Oryza glumipatula</name>
    <dbReference type="NCBI Taxonomy" id="40148"/>
    <lineage>
        <taxon>Eukaryota</taxon>
        <taxon>Viridiplantae</taxon>
        <taxon>Streptophyta</taxon>
        <taxon>Embryophyta</taxon>
        <taxon>Tracheophyta</taxon>
        <taxon>Spermatophyta</taxon>
        <taxon>Magnoliopsida</taxon>
        <taxon>Liliopsida</taxon>
        <taxon>Poales</taxon>
        <taxon>Poaceae</taxon>
        <taxon>BOP clade</taxon>
        <taxon>Oryzoideae</taxon>
        <taxon>Oryzeae</taxon>
        <taxon>Oryzinae</taxon>
        <taxon>Oryza</taxon>
    </lineage>
</organism>
<dbReference type="InterPro" id="IPR001005">
    <property type="entry name" value="SANT/Myb"/>
</dbReference>
<reference evidence="6" key="2">
    <citation type="submission" date="2018-05" db="EMBL/GenBank/DDBJ databases">
        <title>OgluRS3 (Oryza glumaepatula Reference Sequence Version 3).</title>
        <authorList>
            <person name="Zhang J."/>
            <person name="Kudrna D."/>
            <person name="Lee S."/>
            <person name="Talag J."/>
            <person name="Welchert J."/>
            <person name="Wing R.A."/>
        </authorList>
    </citation>
    <scope>NUCLEOTIDE SEQUENCE [LARGE SCALE GENOMIC DNA]</scope>
</reference>
<dbReference type="PANTHER" id="PTHR21677">
    <property type="entry name" value="CRAMPED PROTEIN"/>
    <property type="match status" value="1"/>
</dbReference>
<keyword evidence="7" id="KW-1185">Reference proteome</keyword>
<evidence type="ECO:0000313" key="7">
    <source>
        <dbReference type="Proteomes" id="UP000026961"/>
    </source>
</evidence>
<feature type="domain" description="Myb-like" evidence="4">
    <location>
        <begin position="169"/>
        <end position="219"/>
    </location>
</feature>
<dbReference type="CDD" id="cd00167">
    <property type="entry name" value="SANT"/>
    <property type="match status" value="1"/>
</dbReference>
<dbReference type="GO" id="GO:0005634">
    <property type="term" value="C:nucleus"/>
    <property type="evidence" value="ECO:0007669"/>
    <property type="project" value="TreeGrafter"/>
</dbReference>
<dbReference type="FunFam" id="1.10.10.60:FF:000287">
    <property type="entry name" value="TSL-kinase interacting protein 1"/>
    <property type="match status" value="1"/>
</dbReference>
<dbReference type="Proteomes" id="UP000026961">
    <property type="component" value="Chromosome 12"/>
</dbReference>
<dbReference type="STRING" id="40148.A0A0E0BSD2"/>
<evidence type="ECO:0000256" key="2">
    <source>
        <dbReference type="ARBA" id="ARBA00023242"/>
    </source>
</evidence>
<dbReference type="GO" id="GO:0007389">
    <property type="term" value="P:pattern specification process"/>
    <property type="evidence" value="ECO:0007669"/>
    <property type="project" value="TreeGrafter"/>
</dbReference>
<evidence type="ECO:0000256" key="1">
    <source>
        <dbReference type="ARBA" id="ARBA00023125"/>
    </source>
</evidence>
<feature type="compositionally biased region" description="Low complexity" evidence="3">
    <location>
        <begin position="749"/>
        <end position="768"/>
    </location>
</feature>
<dbReference type="SUPFAM" id="SSF46689">
    <property type="entry name" value="Homeodomain-like"/>
    <property type="match status" value="1"/>
</dbReference>
<dbReference type="AlphaFoldDB" id="A0A0E0BSD2"/>
<evidence type="ECO:0000313" key="6">
    <source>
        <dbReference type="EnsemblPlants" id="OGLUM12G12510.2"/>
    </source>
</evidence>
<accession>A0A0E0BSD2</accession>
<dbReference type="PROSITE" id="PS51293">
    <property type="entry name" value="SANT"/>
    <property type="match status" value="1"/>
</dbReference>
<dbReference type="Gramene" id="OGLUM12G12510.2">
    <property type="protein sequence ID" value="OGLUM12G12510.2"/>
    <property type="gene ID" value="OGLUM12G12510"/>
</dbReference>
<reference evidence="6" key="1">
    <citation type="submission" date="2015-04" db="UniProtKB">
        <authorList>
            <consortium name="EnsemblPlants"/>
        </authorList>
    </citation>
    <scope>IDENTIFICATION</scope>
</reference>
<keyword evidence="2" id="KW-0539">Nucleus</keyword>
<evidence type="ECO:0000259" key="4">
    <source>
        <dbReference type="PROSITE" id="PS50090"/>
    </source>
</evidence>
<dbReference type="Gene3D" id="1.10.10.60">
    <property type="entry name" value="Homeodomain-like"/>
    <property type="match status" value="1"/>
</dbReference>
<protein>
    <submittedName>
        <fullName evidence="6">Uncharacterized protein</fullName>
    </submittedName>
</protein>
<dbReference type="InterPro" id="IPR009057">
    <property type="entry name" value="Homeodomain-like_sf"/>
</dbReference>
<dbReference type="InterPro" id="IPR017884">
    <property type="entry name" value="SANT_dom"/>
</dbReference>
<dbReference type="PROSITE" id="PS50090">
    <property type="entry name" value="MYB_LIKE"/>
    <property type="match status" value="1"/>
</dbReference>
<dbReference type="Pfam" id="PF00249">
    <property type="entry name" value="Myb_DNA-binding"/>
    <property type="match status" value="1"/>
</dbReference>
<dbReference type="InterPro" id="IPR055315">
    <property type="entry name" value="Cramped-like"/>
</dbReference>